<evidence type="ECO:0000313" key="1">
    <source>
        <dbReference type="EMBL" id="KAK1862299.1"/>
    </source>
</evidence>
<dbReference type="EMBL" id="CM020618">
    <property type="protein sequence ID" value="KAK1862299.1"/>
    <property type="molecule type" value="Genomic_DNA"/>
</dbReference>
<keyword evidence="2" id="KW-1185">Reference proteome</keyword>
<organism evidence="1 2">
    <name type="scientific">Pyropia yezoensis</name>
    <name type="common">Susabi-nori</name>
    <name type="synonym">Porphyra yezoensis</name>
    <dbReference type="NCBI Taxonomy" id="2788"/>
    <lineage>
        <taxon>Eukaryota</taxon>
        <taxon>Rhodophyta</taxon>
        <taxon>Bangiophyceae</taxon>
        <taxon>Bangiales</taxon>
        <taxon>Bangiaceae</taxon>
        <taxon>Pyropia</taxon>
    </lineage>
</organism>
<gene>
    <name evidence="1" type="ORF">I4F81_004873</name>
</gene>
<name>A0ACC3BX71_PYRYE</name>
<accession>A0ACC3BX71</accession>
<reference evidence="1" key="1">
    <citation type="submission" date="2019-11" db="EMBL/GenBank/DDBJ databases">
        <title>Nori genome reveals adaptations in red seaweeds to the harsh intertidal environment.</title>
        <authorList>
            <person name="Wang D."/>
            <person name="Mao Y."/>
        </authorList>
    </citation>
    <scope>NUCLEOTIDE SEQUENCE</scope>
    <source>
        <tissue evidence="1">Gametophyte</tissue>
    </source>
</reference>
<comment type="caution">
    <text evidence="1">The sequence shown here is derived from an EMBL/GenBank/DDBJ whole genome shotgun (WGS) entry which is preliminary data.</text>
</comment>
<proteinExistence type="predicted"/>
<protein>
    <submittedName>
        <fullName evidence="1">Uncharacterized protein</fullName>
    </submittedName>
</protein>
<dbReference type="Proteomes" id="UP000798662">
    <property type="component" value="Chromosome 1"/>
</dbReference>
<sequence length="98" mass="10328">MGSLLAAAGLRVVPVPPDGDSYVAGVRGAPRGGGEKVWGGQLELLAFARAMGVRVEVYAVGMPVVAMGDASAERVARVSYHRKYYGLGEHYNQVIPVE</sequence>
<evidence type="ECO:0000313" key="2">
    <source>
        <dbReference type="Proteomes" id="UP000798662"/>
    </source>
</evidence>